<dbReference type="OrthoDB" id="9791630at2"/>
<evidence type="ECO:0000259" key="1">
    <source>
        <dbReference type="Pfam" id="PF13098"/>
    </source>
</evidence>
<name>F9UF37_9GAMM</name>
<dbReference type="SUPFAM" id="SSF52833">
    <property type="entry name" value="Thioredoxin-like"/>
    <property type="match status" value="2"/>
</dbReference>
<organism evidence="2 3">
    <name type="scientific">Thiocapsa marina 5811</name>
    <dbReference type="NCBI Taxonomy" id="768671"/>
    <lineage>
        <taxon>Bacteria</taxon>
        <taxon>Pseudomonadati</taxon>
        <taxon>Pseudomonadota</taxon>
        <taxon>Gammaproteobacteria</taxon>
        <taxon>Chromatiales</taxon>
        <taxon>Chromatiaceae</taxon>
        <taxon>Thiocapsa</taxon>
    </lineage>
</organism>
<keyword evidence="3" id="KW-1185">Reference proteome</keyword>
<evidence type="ECO:0000313" key="3">
    <source>
        <dbReference type="Proteomes" id="UP000005459"/>
    </source>
</evidence>
<feature type="domain" description="Thioredoxin-like fold" evidence="1">
    <location>
        <begin position="215"/>
        <end position="303"/>
    </location>
</feature>
<dbReference type="Pfam" id="PF13098">
    <property type="entry name" value="Thioredoxin_2"/>
    <property type="match status" value="2"/>
</dbReference>
<dbReference type="InterPro" id="IPR036249">
    <property type="entry name" value="Thioredoxin-like_sf"/>
</dbReference>
<evidence type="ECO:0000313" key="2">
    <source>
        <dbReference type="EMBL" id="EGV17074.1"/>
    </source>
</evidence>
<dbReference type="eggNOG" id="COG2143">
    <property type="taxonomic scope" value="Bacteria"/>
</dbReference>
<proteinExistence type="predicted"/>
<protein>
    <submittedName>
        <fullName evidence="2">Thioredoxin-related protein-like protein</fullName>
    </submittedName>
</protein>
<gene>
    <name evidence="2" type="ORF">ThimaDRAFT_3540</name>
</gene>
<feature type="domain" description="Thioredoxin-like fold" evidence="1">
    <location>
        <begin position="61"/>
        <end position="160"/>
    </location>
</feature>
<reference evidence="2 3" key="1">
    <citation type="submission" date="2011-06" db="EMBL/GenBank/DDBJ databases">
        <title>The draft genome of Thiocapsa marina 5811.</title>
        <authorList>
            <consortium name="US DOE Joint Genome Institute (JGI-PGF)"/>
            <person name="Lucas S."/>
            <person name="Han J."/>
            <person name="Cheng J.-F."/>
            <person name="Goodwin L."/>
            <person name="Pitluck S."/>
            <person name="Peters L."/>
            <person name="Land M.L."/>
            <person name="Hauser L."/>
            <person name="Vogl K."/>
            <person name="Liu Z."/>
            <person name="Imhoff J."/>
            <person name="Thiel V."/>
            <person name="Frigaard N.-U."/>
            <person name="Bryant D."/>
            <person name="Woyke T.J."/>
        </authorList>
    </citation>
    <scope>NUCLEOTIDE SEQUENCE [LARGE SCALE GENOMIC DNA]</scope>
    <source>
        <strain evidence="2 3">5811</strain>
    </source>
</reference>
<dbReference type="Proteomes" id="UP000005459">
    <property type="component" value="Unassembled WGS sequence"/>
</dbReference>
<dbReference type="AlphaFoldDB" id="F9UF37"/>
<sequence length="343" mass="38803">MIDIMPRHALSVMILWLATVTAGSAGDFEDAALRHIDYPDWFKESFLDLRDDLGEARTDGKLGLMVLFTTEGCSYCAEFIRRSLGDDAIAETLRSGFDAVGLEIFSDAEMIAPDGIEMRVKAFAEREGAGFAPTLLFYGEGGERLYRAVGYQDPERFRMLLDYLIGGRYRQESFRDYLAVRATSSEAAPSSYRLKPDPLFASPPYALDRSRIPAQHPLLVIFESDDCAGCASFHREVLALPEVRAPMADFEVVRLDAGDDTTPVLRPDGIRTTPMDWYAETGMSDLPALLFFDENGREVLRTDALVLRQRMMNSLMYTLERAYEKQWSYQRFARSKALERMQP</sequence>
<dbReference type="Gene3D" id="3.40.30.10">
    <property type="entry name" value="Glutaredoxin"/>
    <property type="match status" value="2"/>
</dbReference>
<accession>F9UF37</accession>
<dbReference type="STRING" id="768671.ThimaDRAFT_3540"/>
<dbReference type="InterPro" id="IPR012336">
    <property type="entry name" value="Thioredoxin-like_fold"/>
</dbReference>
<dbReference type="RefSeq" id="WP_007194412.1">
    <property type="nucleotide sequence ID" value="NZ_AFWV01000012.1"/>
</dbReference>
<dbReference type="EMBL" id="AFWV01000012">
    <property type="protein sequence ID" value="EGV17074.1"/>
    <property type="molecule type" value="Genomic_DNA"/>
</dbReference>